<evidence type="ECO:0000259" key="1">
    <source>
        <dbReference type="PROSITE" id="PS51393"/>
    </source>
</evidence>
<dbReference type="RefSeq" id="XP_056688833.1">
    <property type="nucleotide sequence ID" value="XM_056832855.1"/>
</dbReference>
<dbReference type="InterPro" id="IPR013819">
    <property type="entry name" value="LipOase_C"/>
</dbReference>
<feature type="domain" description="Lipoxygenase" evidence="1">
    <location>
        <begin position="1"/>
        <end position="112"/>
    </location>
</feature>
<organism evidence="2 3">
    <name type="scientific">Spinacia oleracea</name>
    <name type="common">Spinach</name>
    <dbReference type="NCBI Taxonomy" id="3562"/>
    <lineage>
        <taxon>Eukaryota</taxon>
        <taxon>Viridiplantae</taxon>
        <taxon>Streptophyta</taxon>
        <taxon>Embryophyta</taxon>
        <taxon>Tracheophyta</taxon>
        <taxon>Spermatophyta</taxon>
        <taxon>Magnoliopsida</taxon>
        <taxon>eudicotyledons</taxon>
        <taxon>Gunneridae</taxon>
        <taxon>Pentapetalae</taxon>
        <taxon>Caryophyllales</taxon>
        <taxon>Chenopodiaceae</taxon>
        <taxon>Chenopodioideae</taxon>
        <taxon>Anserineae</taxon>
        <taxon>Spinacia</taxon>
    </lineage>
</organism>
<name>A0ABM3QZL5_SPIOL</name>
<dbReference type="Gene3D" id="4.10.372.10">
    <property type="entry name" value="Lipoxygenase-1, Domain 3"/>
    <property type="match status" value="1"/>
</dbReference>
<reference evidence="3" key="2">
    <citation type="submission" date="2025-08" db="UniProtKB">
        <authorList>
            <consortium name="RefSeq"/>
        </authorList>
    </citation>
    <scope>IDENTIFICATION</scope>
    <source>
        <tissue evidence="3">Leaf</tissue>
    </source>
</reference>
<dbReference type="PROSITE" id="PS51393">
    <property type="entry name" value="LIPOXYGENASE_3"/>
    <property type="match status" value="1"/>
</dbReference>
<protein>
    <submittedName>
        <fullName evidence="3">Lipoxygenase 4, chloroplastic-like</fullName>
    </submittedName>
</protein>
<sequence length="112" mass="12636">METDIIFESRVEKPLPIYVPRDEQFEESKAGTFSFCGLKAVLHNLLPSLTANISSKHDFTGFKHLDSLFSEGLLLNLGFHDELPQVVHKIQSTSQGLLKFDTPVIISIVKFF</sequence>
<evidence type="ECO:0000313" key="3">
    <source>
        <dbReference type="RefSeq" id="XP_056688833.1"/>
    </source>
</evidence>
<accession>A0ABM3QZL5</accession>
<evidence type="ECO:0000313" key="2">
    <source>
        <dbReference type="Proteomes" id="UP000813463"/>
    </source>
</evidence>
<keyword evidence="2" id="KW-1185">Reference proteome</keyword>
<gene>
    <name evidence="3" type="primary">LOC130463658</name>
</gene>
<dbReference type="InterPro" id="IPR036226">
    <property type="entry name" value="LipOase_C_sf"/>
</dbReference>
<dbReference type="GeneID" id="130463658"/>
<dbReference type="SUPFAM" id="SSF48484">
    <property type="entry name" value="Lipoxigenase"/>
    <property type="match status" value="1"/>
</dbReference>
<proteinExistence type="predicted"/>
<dbReference type="Proteomes" id="UP000813463">
    <property type="component" value="Chromosome 6"/>
</dbReference>
<reference evidence="2" key="1">
    <citation type="journal article" date="2021" name="Nat. Commun.">
        <title>Genomic analyses provide insights into spinach domestication and the genetic basis of agronomic traits.</title>
        <authorList>
            <person name="Cai X."/>
            <person name="Sun X."/>
            <person name="Xu C."/>
            <person name="Sun H."/>
            <person name="Wang X."/>
            <person name="Ge C."/>
            <person name="Zhang Z."/>
            <person name="Wang Q."/>
            <person name="Fei Z."/>
            <person name="Jiao C."/>
            <person name="Wang Q."/>
        </authorList>
    </citation>
    <scope>NUCLEOTIDE SEQUENCE [LARGE SCALE GENOMIC DNA]</scope>
    <source>
        <strain evidence="2">cv. Varoflay</strain>
    </source>
</reference>
<dbReference type="InterPro" id="IPR027433">
    <property type="entry name" value="Lipoxygenase_dom_3"/>
</dbReference>
<dbReference type="Pfam" id="PF00305">
    <property type="entry name" value="Lipoxygenase"/>
    <property type="match status" value="1"/>
</dbReference>